<feature type="compositionally biased region" description="Polar residues" evidence="1">
    <location>
        <begin position="346"/>
        <end position="355"/>
    </location>
</feature>
<dbReference type="RefSeq" id="NP_503112.1">
    <property type="nucleotide sequence ID" value="NM_070711.8"/>
</dbReference>
<evidence type="ECO:0007829" key="5">
    <source>
        <dbReference type="PeptideAtlas" id="Q9XVR0"/>
    </source>
</evidence>
<feature type="region of interest" description="Disordered" evidence="1">
    <location>
        <begin position="757"/>
        <end position="837"/>
    </location>
</feature>
<dbReference type="GO" id="GO:0005634">
    <property type="term" value="C:nucleus"/>
    <property type="evidence" value="ECO:0000318"/>
    <property type="project" value="GO_Central"/>
</dbReference>
<dbReference type="GO" id="GO:0000723">
    <property type="term" value="P:telomere maintenance"/>
    <property type="evidence" value="ECO:0000318"/>
    <property type="project" value="GO_Central"/>
</dbReference>
<proteinExistence type="evidence at protein level"/>
<dbReference type="STRING" id="6239.F11E6.7.1"/>
<feature type="compositionally biased region" description="Polar residues" evidence="1">
    <location>
        <begin position="452"/>
        <end position="466"/>
    </location>
</feature>
<dbReference type="CTD" id="178531"/>
<gene>
    <name evidence="2 4" type="primary">rif-1.1</name>
    <name evidence="2" type="ORF">CELE_F11E6.7</name>
    <name evidence="4" type="ORF">F11E6.7</name>
</gene>
<sequence length="1011" mass="111796">MSVSNTQFNPFGNHETNLKELKLQLEQVTSKSVKQIEDVKGLTVTLERLTEIAKNIPETAIQSLISEIVASFPKCVSVLGEKKPEDLRTASFISLLRRLNQFIQTIADRVTKPFDSDVLKEWAPIFVSLLTGKHSALKENGALLWKKTFGTVKNNLICPEDLRGILDSMPKRYAISVPQSTSSKTDGYFSDDEAMDGLPTSSAAGAGNNFKFPKIKTEVIESQSSFQFSQQPVADEVAEKLLKEQKLKAEETQSPKTSSTETSRRRTSRMALIDEDSCDFVAILTSPATRKNRLTDRQKEKLEEVSGPRTTINYMDEESQNGFVKTEQFKKALTAMNFEVEDESVSAPTSKNSENPEILPIDEIPTVHVESAKSDKTPEPVKKTNKRRRLFHDQPVSAFATESSRKPEIANNDLGEILEKLPEHASTKSPEQKRGRKDSAISCETSDDISDSMKSNDSRTIITQQEHAVEQKSRKKPGRPKNSRNRSETTRKSGRLSAIQNNACVTSESSMSNETGDVEKTDDKKESVQNIPEQEAAEKKEVDTTISDKRLSDTEEAIEENIVKSPPKTPRTPSILRVGKRMSTSSSPMTERKRNRVHFGEESLPVDVVSSPLTPRRRPLAEAAKNPFVEATVAASNSNLSDIQSSTNDSSFYPTLADCRDKIDRILPNLVTLCMKTVLDSAKRSLSAVGVKTVGDFASLSKSDIEKFTWIKGRVVGARNVLMQYEKTRNAERREEIVDGSEEKPMDVADAIPPEIEAVSPSSKDSQSVPMETKDNSPPANEVIAQELPKASPISNTPSVESTQPALNVQKTPEASQSPASPISSNTGSSTFTVDPTPVQKDLSVVLSRKNLAPIFCGGLKNFKKEQLCPQKQCEKAKDAEKSFVEDGRVLHRICVSLSNAHTQNHWPSENSSKLLSNINKASILFKNLVQTRGAGDWDDTDLENDDLSTAESDVATDVDVLVAVYKRFSRHHTSPMANNLPWRSVMECVNEAACLLESIFLTRAPNKGSM</sequence>
<feature type="compositionally biased region" description="Basic and acidic residues" evidence="1">
    <location>
        <begin position="417"/>
        <end position="439"/>
    </location>
</feature>
<feature type="region of interest" description="Disordered" evidence="1">
    <location>
        <begin position="341"/>
        <end position="558"/>
    </location>
</feature>
<feature type="compositionally biased region" description="Basic and acidic residues" evidence="1">
    <location>
        <begin position="536"/>
        <end position="553"/>
    </location>
</feature>
<evidence type="ECO:0000313" key="3">
    <source>
        <dbReference type="Proteomes" id="UP000001940"/>
    </source>
</evidence>
<dbReference type="Bgee" id="WBGene00008710">
    <property type="expression patterns" value="Expressed in germ line (C elegans) and 4 other cell types or tissues"/>
</dbReference>
<dbReference type="PANTHER" id="PTHR22928:SF3">
    <property type="entry name" value="TELOMERE-ASSOCIATED PROTEIN RIF1"/>
    <property type="match status" value="1"/>
</dbReference>
<dbReference type="UCSC" id="F11E6.7">
    <property type="organism name" value="c. elegans"/>
</dbReference>
<dbReference type="GeneID" id="178531"/>
<name>Q9XVR0_CAEEL</name>
<dbReference type="OrthoDB" id="5399929at2759"/>
<dbReference type="PaxDb" id="6239-F11E6.7"/>
<dbReference type="Proteomes" id="UP000001940">
    <property type="component" value="Chromosome IV"/>
</dbReference>
<evidence type="ECO:0000313" key="4">
    <source>
        <dbReference type="WormBase" id="F11E6.7"/>
    </source>
</evidence>
<protein>
    <submittedName>
        <fullName evidence="2">CID domain-containing protein</fullName>
    </submittedName>
</protein>
<organism evidence="2 3">
    <name type="scientific">Caenorhabditis elegans</name>
    <dbReference type="NCBI Taxonomy" id="6239"/>
    <lineage>
        <taxon>Eukaryota</taxon>
        <taxon>Metazoa</taxon>
        <taxon>Ecdysozoa</taxon>
        <taxon>Nematoda</taxon>
        <taxon>Chromadorea</taxon>
        <taxon>Rhabditida</taxon>
        <taxon>Rhabditina</taxon>
        <taxon>Rhabditomorpha</taxon>
        <taxon>Rhabditoidea</taxon>
        <taxon>Rhabditidae</taxon>
        <taxon>Peloderinae</taxon>
        <taxon>Caenorhabditis</taxon>
    </lineage>
</organism>
<dbReference type="PeptideAtlas" id="Q9XVR0"/>
<dbReference type="WormBase" id="F11E6.7">
    <property type="protein sequence ID" value="CE19787"/>
    <property type="gene ID" value="WBGene00008710"/>
    <property type="gene designation" value="rif-1.1"/>
</dbReference>
<dbReference type="AGR" id="WB:WBGene00008710"/>
<feature type="compositionally biased region" description="Polar residues" evidence="1">
    <location>
        <begin position="760"/>
        <end position="770"/>
    </location>
</feature>
<dbReference type="HOGENOM" id="CLU_292605_0_0_1"/>
<dbReference type="InParanoid" id="Q9XVR0"/>
<accession>Q9XVR0</accession>
<dbReference type="eggNOG" id="ENOG502TGM9">
    <property type="taxonomic scope" value="Eukaryota"/>
</dbReference>
<evidence type="ECO:0000313" key="2">
    <source>
        <dbReference type="EMBL" id="CAB02920.1"/>
    </source>
</evidence>
<dbReference type="PIR" id="T20785">
    <property type="entry name" value="T20785"/>
</dbReference>
<dbReference type="PRO" id="PR:Q9XVR0"/>
<keyword evidence="5" id="KW-1267">Proteomics identification</keyword>
<reference evidence="2 3" key="1">
    <citation type="journal article" date="1998" name="Science">
        <title>Genome sequence of the nematode C. elegans: a platform for investigating biology.</title>
        <authorList>
            <consortium name="The C. elegans sequencing consortium"/>
            <person name="Sulson J.E."/>
            <person name="Waterston R."/>
        </authorList>
    </citation>
    <scope>NUCLEOTIDE SEQUENCE [LARGE SCALE GENOMIC DNA]</scope>
    <source>
        <strain evidence="2 3">Bristol N2</strain>
    </source>
</reference>
<evidence type="ECO:0000256" key="1">
    <source>
        <dbReference type="SAM" id="MobiDB-lite"/>
    </source>
</evidence>
<feature type="compositionally biased region" description="Polar residues" evidence="1">
    <location>
        <begin position="793"/>
        <end position="834"/>
    </location>
</feature>
<dbReference type="FunCoup" id="Q9XVR0">
    <property type="interactions" value="801"/>
</dbReference>
<dbReference type="GO" id="GO:0140445">
    <property type="term" value="C:chromosome, telomeric repeat region"/>
    <property type="evidence" value="ECO:0000318"/>
    <property type="project" value="GO_Central"/>
</dbReference>
<feature type="compositionally biased region" description="Basic residues" evidence="1">
    <location>
        <begin position="473"/>
        <end position="484"/>
    </location>
</feature>
<feature type="region of interest" description="Disordered" evidence="1">
    <location>
        <begin position="245"/>
        <end position="268"/>
    </location>
</feature>
<dbReference type="PhylomeDB" id="Q9XVR0"/>
<dbReference type="PANTHER" id="PTHR22928">
    <property type="entry name" value="TELOMERE-ASSOCIATED PROTEIN RIF1"/>
    <property type="match status" value="1"/>
</dbReference>
<dbReference type="EMBL" id="BX284604">
    <property type="protein sequence ID" value="CAB02920.1"/>
    <property type="molecule type" value="Genomic_DNA"/>
</dbReference>
<feature type="compositionally biased region" description="Basic and acidic residues" evidence="1">
    <location>
        <begin position="517"/>
        <end position="527"/>
    </location>
</feature>
<keyword evidence="3" id="KW-1185">Reference proteome</keyword>
<dbReference type="KEGG" id="cel:CELE_F11E6.7"/>
<feature type="compositionally biased region" description="Basic and acidic residues" evidence="1">
    <location>
        <begin position="370"/>
        <end position="382"/>
    </location>
</feature>
<dbReference type="AlphaFoldDB" id="Q9XVR0"/>
<feature type="compositionally biased region" description="Polar residues" evidence="1">
    <location>
        <begin position="498"/>
        <end position="515"/>
    </location>
</feature>
<dbReference type="OMA" id="YMDEESQ"/>